<evidence type="ECO:0000256" key="4">
    <source>
        <dbReference type="ARBA" id="ARBA00022777"/>
    </source>
</evidence>
<evidence type="ECO:0000259" key="11">
    <source>
        <dbReference type="Pfam" id="PF13090"/>
    </source>
</evidence>
<evidence type="ECO:0000256" key="1">
    <source>
        <dbReference type="ARBA" id="ARBA00022553"/>
    </source>
</evidence>
<evidence type="ECO:0000256" key="3">
    <source>
        <dbReference type="ARBA" id="ARBA00022741"/>
    </source>
</evidence>
<feature type="binding site" evidence="6">
    <location>
        <position position="650"/>
    </location>
    <ligand>
        <name>ATP</name>
        <dbReference type="ChEBI" id="CHEBI:30616"/>
    </ligand>
</feature>
<keyword evidence="5 6" id="KW-0067">ATP-binding</keyword>
<dbReference type="NCBIfam" id="NF003917">
    <property type="entry name" value="PRK05443.1-1"/>
    <property type="match status" value="1"/>
</dbReference>
<dbReference type="InterPro" id="IPR036832">
    <property type="entry name" value="PPK_N_dom_sf"/>
</dbReference>
<protein>
    <recommendedName>
        <fullName evidence="6 7">Polyphosphate kinase</fullName>
        <ecNumber evidence="6 7">2.7.4.1</ecNumber>
    </recommendedName>
    <alternativeName>
        <fullName evidence="6">ATP-polyphosphate phosphotransferase</fullName>
    </alternativeName>
    <alternativeName>
        <fullName evidence="6">Polyphosphoric acid kinase</fullName>
    </alternativeName>
</protein>
<proteinExistence type="inferred from homology"/>
<comment type="function">
    <text evidence="6 7">Catalyzes the reversible transfer of the terminal phosphate of ATP to form a long-chain polyphosphate (polyP).</text>
</comment>
<evidence type="ECO:0000259" key="9">
    <source>
        <dbReference type="Pfam" id="PF02503"/>
    </source>
</evidence>
<dbReference type="EC" id="2.7.4.1" evidence="6 7"/>
<dbReference type="EMBL" id="JASCIQ010000032">
    <property type="protein sequence ID" value="MDI3407434.1"/>
    <property type="molecule type" value="Genomic_DNA"/>
</dbReference>
<evidence type="ECO:0000313" key="13">
    <source>
        <dbReference type="EMBL" id="MDI3407434.1"/>
    </source>
</evidence>
<evidence type="ECO:0000256" key="6">
    <source>
        <dbReference type="HAMAP-Rule" id="MF_00347"/>
    </source>
</evidence>
<comment type="caution">
    <text evidence="13">The sequence shown here is derived from an EMBL/GenBank/DDBJ whole genome shotgun (WGS) entry which is preliminary data.</text>
</comment>
<evidence type="ECO:0000256" key="7">
    <source>
        <dbReference type="RuleBase" id="RU003800"/>
    </source>
</evidence>
<keyword evidence="6" id="KW-0479">Metal-binding</keyword>
<gene>
    <name evidence="6" type="primary">ppk</name>
    <name evidence="13" type="ORF">QIS96_26945</name>
</gene>
<feature type="domain" description="Polyphosphate kinase C-terminal" evidence="11">
    <location>
        <begin position="561"/>
        <end position="723"/>
    </location>
</feature>
<evidence type="ECO:0000313" key="14">
    <source>
        <dbReference type="Proteomes" id="UP001223978"/>
    </source>
</evidence>
<keyword evidence="14" id="KW-1185">Reference proteome</keyword>
<keyword evidence="3 6" id="KW-0547">Nucleotide-binding</keyword>
<dbReference type="Gene3D" id="1.20.58.310">
    <property type="entry name" value="Polyphosphate kinase N-terminal domain"/>
    <property type="match status" value="1"/>
</dbReference>
<dbReference type="InterPro" id="IPR003414">
    <property type="entry name" value="PP_kinase"/>
</dbReference>
<feature type="binding site" evidence="6">
    <location>
        <position position="463"/>
    </location>
    <ligand>
        <name>Mg(2+)</name>
        <dbReference type="ChEBI" id="CHEBI:18420"/>
    </ligand>
</feature>
<evidence type="ECO:0000256" key="5">
    <source>
        <dbReference type="ARBA" id="ARBA00022840"/>
    </source>
</evidence>
<feature type="region of interest" description="Disordered" evidence="8">
    <location>
        <begin position="1"/>
        <end position="26"/>
    </location>
</feature>
<evidence type="ECO:0000256" key="2">
    <source>
        <dbReference type="ARBA" id="ARBA00022679"/>
    </source>
</evidence>
<accession>A0ABT6SHU2</accession>
<dbReference type="CDD" id="cd09168">
    <property type="entry name" value="PLDc_PaPPK1_C2_like"/>
    <property type="match status" value="1"/>
</dbReference>
<dbReference type="NCBIfam" id="NF003922">
    <property type="entry name" value="PRK05443.2-3"/>
    <property type="match status" value="1"/>
</dbReference>
<name>A0ABT6SHU2_9ACTN</name>
<dbReference type="NCBIfam" id="NF003918">
    <property type="entry name" value="PRK05443.1-2"/>
    <property type="match status" value="1"/>
</dbReference>
<dbReference type="Pfam" id="PF13089">
    <property type="entry name" value="PP_kinase_N"/>
    <property type="match status" value="1"/>
</dbReference>
<evidence type="ECO:0000259" key="12">
    <source>
        <dbReference type="Pfam" id="PF17941"/>
    </source>
</evidence>
<feature type="binding site" evidence="6">
    <location>
        <position position="622"/>
    </location>
    <ligand>
        <name>ATP</name>
        <dbReference type="ChEBI" id="CHEBI:30616"/>
    </ligand>
</feature>
<evidence type="ECO:0000256" key="8">
    <source>
        <dbReference type="SAM" id="MobiDB-lite"/>
    </source>
</evidence>
<keyword evidence="4 6" id="KW-0418">Kinase</keyword>
<feature type="domain" description="Polyphosphate kinase C-terminal" evidence="12">
    <location>
        <begin position="388"/>
        <end position="554"/>
    </location>
</feature>
<keyword evidence="1 6" id="KW-0597">Phosphoprotein</keyword>
<dbReference type="Pfam" id="PF13090">
    <property type="entry name" value="PP_kinase_C"/>
    <property type="match status" value="1"/>
</dbReference>
<dbReference type="CDD" id="cd09165">
    <property type="entry name" value="PLDc_PaPPK1_C1_like"/>
    <property type="match status" value="1"/>
</dbReference>
<dbReference type="NCBIfam" id="TIGR03705">
    <property type="entry name" value="poly_P_kin"/>
    <property type="match status" value="1"/>
</dbReference>
<comment type="similarity">
    <text evidence="6 7">Belongs to the polyphosphate kinase 1 (PPK1) family.</text>
</comment>
<dbReference type="InterPro" id="IPR025198">
    <property type="entry name" value="PPK_N_dom"/>
</dbReference>
<organism evidence="13 14">
    <name type="scientific">Streptomyces cavernicola</name>
    <dbReference type="NCBI Taxonomy" id="3043613"/>
    <lineage>
        <taxon>Bacteria</taxon>
        <taxon>Bacillati</taxon>
        <taxon>Actinomycetota</taxon>
        <taxon>Actinomycetes</taxon>
        <taxon>Kitasatosporales</taxon>
        <taxon>Streptomycetaceae</taxon>
        <taxon>Streptomyces</taxon>
    </lineage>
</organism>
<feature type="domain" description="Polyphosphate kinase N-terminal" evidence="10">
    <location>
        <begin position="66"/>
        <end position="171"/>
    </location>
</feature>
<feature type="binding site" evidence="6">
    <location>
        <position position="104"/>
    </location>
    <ligand>
        <name>ATP</name>
        <dbReference type="ChEBI" id="CHEBI:30616"/>
    </ligand>
</feature>
<dbReference type="Proteomes" id="UP001223978">
    <property type="component" value="Unassembled WGS sequence"/>
</dbReference>
<feature type="binding site" evidence="6">
    <location>
        <position position="433"/>
    </location>
    <ligand>
        <name>Mg(2+)</name>
        <dbReference type="ChEBI" id="CHEBI:18420"/>
    </ligand>
</feature>
<evidence type="ECO:0000259" key="10">
    <source>
        <dbReference type="Pfam" id="PF13089"/>
    </source>
</evidence>
<reference evidence="13 14" key="1">
    <citation type="submission" date="2023-05" db="EMBL/GenBank/DDBJ databases">
        <title>Draft genome sequence of Streptomyces sp. B-S-A6 isolated from a cave soil in Thailand.</title>
        <authorList>
            <person name="Chamroensaksri N."/>
            <person name="Muangham S."/>
        </authorList>
    </citation>
    <scope>NUCLEOTIDE SEQUENCE [LARGE SCALE GENOMIC DNA]</scope>
    <source>
        <strain evidence="13 14">B-S-A6</strain>
    </source>
</reference>
<comment type="cofactor">
    <cofactor evidence="6">
        <name>Mg(2+)</name>
        <dbReference type="ChEBI" id="CHEBI:18420"/>
    </cofactor>
</comment>
<keyword evidence="6" id="KW-0460">Magnesium</keyword>
<dbReference type="InterPro" id="IPR025200">
    <property type="entry name" value="PPK_C_dom2"/>
</dbReference>
<sequence length="750" mass="83829">MNQPSAQAAAQHTQSPQPSVGSIAAHRPHTVAAALSDLEPDIDADLDTYEGYEKDVDGAELPQGRFLDRERSWLAFNERVLELAEDPHTPLLERANFLAIFASNLDEFFMVRVAGLKRRIATGVATRSASGLQPREVLDLIWTRTRELMARHAACFQEDVAPSLADEGIGIIRWAELTEKEQARLFTLFRQRIFPVLTPLAVDPAHPFPYISGLSLNLAVVVRNPVSGHRHFARVKVPPLLSRFLEASPGRYVPVEDVIAAPAHLEELFPGMEVEAHHMFRVTRNEDLEVEEDDAENLLKALEKELMRRRFGPPVRLEVEESIDRHILDLLIRELKISEAEVYPLPGPLDLTGLFGIAGLDRPELKYPKFVAGTHRDLAEVESASAPDIFAALRERDVLLHHPYDSFSTSVQAFLEQAAADPDVLAIKQTLYRTSGDSPIVDALIDAAESGKQVLVLVEIKARFDEQANIKWARKLEEAGCHVVYGLVGLKTHCKLSLVVRQEGETLRRYSHVGTGNYHPKTARLYEDLGLLTADPQVGADLSDLFNRLSGYSRRETYRRLLVAPRSLRDGLISRIEKEVQHHRAGRPAHVRIKVNSMVDEAVIDALYRASMAGVPVDIWVRGICAVRPGVTGLSENIQVRSVLGRFLEHSRVFAFGNGGEPEVWIGSADMMHRNLDRRIEALVRVTDPAHRAALNRLLETGMSDTTASWRLGPDGDWTRHALDPEGQPLRNVQEMLIDARRRRRGSATP</sequence>
<dbReference type="HAMAP" id="MF_00347">
    <property type="entry name" value="Polyphosphate_kinase"/>
    <property type="match status" value="1"/>
</dbReference>
<dbReference type="Gene3D" id="3.30.870.10">
    <property type="entry name" value="Endonuclease Chain A"/>
    <property type="match status" value="2"/>
</dbReference>
<dbReference type="InterPro" id="IPR024953">
    <property type="entry name" value="PP_kinase_middle"/>
</dbReference>
<dbReference type="Pfam" id="PF17941">
    <property type="entry name" value="PP_kinase_C_1"/>
    <property type="match status" value="1"/>
</dbReference>
<feature type="active site" description="Phosphohistidine intermediate" evidence="6">
    <location>
        <position position="493"/>
    </location>
</feature>
<dbReference type="SUPFAM" id="SSF140356">
    <property type="entry name" value="PPK N-terminal domain-like"/>
    <property type="match status" value="1"/>
</dbReference>
<dbReference type="InterPro" id="IPR036830">
    <property type="entry name" value="PP_kinase_middle_dom_sf"/>
</dbReference>
<feature type="compositionally biased region" description="Polar residues" evidence="8">
    <location>
        <begin position="1"/>
        <end position="20"/>
    </location>
</feature>
<dbReference type="PIRSF" id="PIRSF015589">
    <property type="entry name" value="PP_kinase"/>
    <property type="match status" value="1"/>
</dbReference>
<dbReference type="PANTHER" id="PTHR30218:SF0">
    <property type="entry name" value="POLYPHOSPHATE KINASE"/>
    <property type="match status" value="1"/>
</dbReference>
<dbReference type="Gene3D" id="3.30.1840.10">
    <property type="entry name" value="Polyphosphate kinase middle domain"/>
    <property type="match status" value="1"/>
</dbReference>
<dbReference type="PANTHER" id="PTHR30218">
    <property type="entry name" value="POLYPHOSPHATE KINASE"/>
    <property type="match status" value="1"/>
</dbReference>
<dbReference type="SUPFAM" id="SSF143724">
    <property type="entry name" value="PHP14-like"/>
    <property type="match status" value="1"/>
</dbReference>
<dbReference type="NCBIfam" id="NF003921">
    <property type="entry name" value="PRK05443.2-2"/>
    <property type="match status" value="1"/>
</dbReference>
<comment type="catalytic activity">
    <reaction evidence="6 7">
        <text>[phosphate](n) + ATP = [phosphate](n+1) + ADP</text>
        <dbReference type="Rhea" id="RHEA:19573"/>
        <dbReference type="Rhea" id="RHEA-COMP:9859"/>
        <dbReference type="Rhea" id="RHEA-COMP:14280"/>
        <dbReference type="ChEBI" id="CHEBI:16838"/>
        <dbReference type="ChEBI" id="CHEBI:30616"/>
        <dbReference type="ChEBI" id="CHEBI:456216"/>
        <dbReference type="EC" id="2.7.4.1"/>
    </reaction>
</comment>
<comment type="PTM">
    <text evidence="6 7">An intermediate of this reaction is the autophosphorylated ppk in which a phosphate is covalently linked to a histidine residue through a N-P bond.</text>
</comment>
<dbReference type="SUPFAM" id="SSF56024">
    <property type="entry name" value="Phospholipase D/nuclease"/>
    <property type="match status" value="2"/>
</dbReference>
<feature type="binding site" evidence="6">
    <location>
        <position position="526"/>
    </location>
    <ligand>
        <name>ATP</name>
        <dbReference type="ChEBI" id="CHEBI:30616"/>
    </ligand>
</feature>
<dbReference type="InterPro" id="IPR041108">
    <property type="entry name" value="PP_kinase_C_1"/>
</dbReference>
<keyword evidence="2 6" id="KW-0808">Transferase</keyword>
<dbReference type="GO" id="GO:0008976">
    <property type="term" value="F:polyphosphate kinase activity"/>
    <property type="evidence" value="ECO:0007669"/>
    <property type="project" value="UniProtKB-EC"/>
</dbReference>
<dbReference type="Pfam" id="PF02503">
    <property type="entry name" value="PP_kinase"/>
    <property type="match status" value="1"/>
</dbReference>
<feature type="domain" description="Polyphosphate kinase middle" evidence="9">
    <location>
        <begin position="181"/>
        <end position="356"/>
    </location>
</feature>